<evidence type="ECO:0000313" key="4">
    <source>
        <dbReference type="WBParaSite" id="ASIM_0001850801-mRNA-1"/>
    </source>
</evidence>
<accession>A0A0M3KC09</accession>
<dbReference type="EMBL" id="UYRR01034736">
    <property type="protein sequence ID" value="VDK62044.1"/>
    <property type="molecule type" value="Genomic_DNA"/>
</dbReference>
<keyword evidence="1" id="KW-0812">Transmembrane</keyword>
<feature type="transmembrane region" description="Helical" evidence="1">
    <location>
        <begin position="90"/>
        <end position="123"/>
    </location>
</feature>
<dbReference type="InterPro" id="IPR053219">
    <property type="entry name" value="GPCR_Dmsr-1"/>
</dbReference>
<gene>
    <name evidence="2" type="ORF">ASIM_LOCUS17907</name>
</gene>
<dbReference type="InterPro" id="IPR019427">
    <property type="entry name" value="7TM_GPCR_serpentine_rcpt_Srw"/>
</dbReference>
<evidence type="ECO:0000313" key="3">
    <source>
        <dbReference type="Proteomes" id="UP000267096"/>
    </source>
</evidence>
<evidence type="ECO:0000256" key="1">
    <source>
        <dbReference type="SAM" id="Phobius"/>
    </source>
</evidence>
<dbReference type="SUPFAM" id="SSF81321">
    <property type="entry name" value="Family A G protein-coupled receptor-like"/>
    <property type="match status" value="1"/>
</dbReference>
<protein>
    <submittedName>
        <fullName evidence="4">G_PROTEIN_RECEP_F1_2 domain-containing protein</fullName>
    </submittedName>
</protein>
<dbReference type="GO" id="GO:0008528">
    <property type="term" value="F:G protein-coupled peptide receptor activity"/>
    <property type="evidence" value="ECO:0007669"/>
    <property type="project" value="InterPro"/>
</dbReference>
<dbReference type="AlphaFoldDB" id="A0A0M3KC09"/>
<reference evidence="4" key="1">
    <citation type="submission" date="2017-02" db="UniProtKB">
        <authorList>
            <consortium name="WormBaseParasite"/>
        </authorList>
    </citation>
    <scope>IDENTIFICATION</scope>
</reference>
<keyword evidence="3" id="KW-1185">Reference proteome</keyword>
<dbReference type="Pfam" id="PF10324">
    <property type="entry name" value="7TM_GPCR_Srw"/>
    <property type="match status" value="1"/>
</dbReference>
<dbReference type="PANTHER" id="PTHR46273">
    <property type="entry name" value="MYOSUPPRESSIN RECEPTOR 1, ISOFORM B-RELATED"/>
    <property type="match status" value="1"/>
</dbReference>
<dbReference type="OrthoDB" id="5864054at2759"/>
<organism evidence="4">
    <name type="scientific">Anisakis simplex</name>
    <name type="common">Herring worm</name>
    <dbReference type="NCBI Taxonomy" id="6269"/>
    <lineage>
        <taxon>Eukaryota</taxon>
        <taxon>Metazoa</taxon>
        <taxon>Ecdysozoa</taxon>
        <taxon>Nematoda</taxon>
        <taxon>Chromadorea</taxon>
        <taxon>Rhabditida</taxon>
        <taxon>Spirurina</taxon>
        <taxon>Ascaridomorpha</taxon>
        <taxon>Ascaridoidea</taxon>
        <taxon>Anisakidae</taxon>
        <taxon>Anisakis</taxon>
        <taxon>Anisakis simplex complex</taxon>
    </lineage>
</organism>
<proteinExistence type="predicted"/>
<dbReference type="Gene3D" id="1.20.1070.10">
    <property type="entry name" value="Rhodopsin 7-helix transmembrane proteins"/>
    <property type="match status" value="1"/>
</dbReference>
<dbReference type="GO" id="GO:0005886">
    <property type="term" value="C:plasma membrane"/>
    <property type="evidence" value="ECO:0007669"/>
    <property type="project" value="TreeGrafter"/>
</dbReference>
<dbReference type="PANTHER" id="PTHR46273:SF9">
    <property type="entry name" value="G-PROTEIN COUPLED RECEPTORS FAMILY 1 PROFILE DOMAIN-CONTAINING PROTEIN"/>
    <property type="match status" value="1"/>
</dbReference>
<sequence length="139" mass="16195">MKNKREASVHSFSVYTHIHKYLSLLVSLFGIVTNTIHIMVLNQSNMRQNAVNRLLSLMGMCDVITQICYLIFTIRFSFMVDVDRPPFGFHFVWICFLLMHVISSIALRTVSIYICVITAYIRYHVLRKLHSKWIAPQSA</sequence>
<name>A0A0M3KC09_ANISI</name>
<dbReference type="WBParaSite" id="ASIM_0001850801-mRNA-1">
    <property type="protein sequence ID" value="ASIM_0001850801-mRNA-1"/>
    <property type="gene ID" value="ASIM_0001850801"/>
</dbReference>
<evidence type="ECO:0000313" key="2">
    <source>
        <dbReference type="EMBL" id="VDK62044.1"/>
    </source>
</evidence>
<reference evidence="2 3" key="2">
    <citation type="submission" date="2018-11" db="EMBL/GenBank/DDBJ databases">
        <authorList>
            <consortium name="Pathogen Informatics"/>
        </authorList>
    </citation>
    <scope>NUCLEOTIDE SEQUENCE [LARGE SCALE GENOMIC DNA]</scope>
</reference>
<keyword evidence="1" id="KW-1133">Transmembrane helix</keyword>
<dbReference type="Proteomes" id="UP000267096">
    <property type="component" value="Unassembled WGS sequence"/>
</dbReference>
<feature type="transmembrane region" description="Helical" evidence="1">
    <location>
        <begin position="54"/>
        <end position="78"/>
    </location>
</feature>
<keyword evidence="1" id="KW-0472">Membrane</keyword>
<feature type="transmembrane region" description="Helical" evidence="1">
    <location>
        <begin position="21"/>
        <end position="42"/>
    </location>
</feature>